<comment type="caution">
    <text evidence="2">The sequence shown here is derived from an EMBL/GenBank/DDBJ whole genome shotgun (WGS) entry which is preliminary data.</text>
</comment>
<dbReference type="RefSeq" id="WP_160632408.1">
    <property type="nucleotide sequence ID" value="NZ_WWNE01000005.1"/>
</dbReference>
<proteinExistence type="predicted"/>
<feature type="transmembrane region" description="Helical" evidence="1">
    <location>
        <begin position="153"/>
        <end position="176"/>
    </location>
</feature>
<feature type="transmembrane region" description="Helical" evidence="1">
    <location>
        <begin position="182"/>
        <end position="201"/>
    </location>
</feature>
<protein>
    <submittedName>
        <fullName evidence="2">Uncharacterized protein</fullName>
    </submittedName>
</protein>
<evidence type="ECO:0000256" key="1">
    <source>
        <dbReference type="SAM" id="Phobius"/>
    </source>
</evidence>
<sequence>MIKLSWISPFVLFIGILGIFFRWKTFGLFEWTISFFLLIFCIIDFCSRYILEWFNLESNLLLLSIYTVIEYLFLSILYTKFFPTKGERKLQLIAISGGILILITFFSKLAPLNVLMFQLYDGLIANLFSLIFGLFFIYKILADGMESNKQQRLLNSIIIMYSGIQLFMALTINFMVNMDVELVFFFWLIRLIALSIFYLKLAQIIWQTGKKVVQ</sequence>
<keyword evidence="1" id="KW-1133">Transmembrane helix</keyword>
<feature type="transmembrane region" description="Helical" evidence="1">
    <location>
        <begin position="60"/>
        <end position="78"/>
    </location>
</feature>
<feature type="transmembrane region" description="Helical" evidence="1">
    <location>
        <begin position="122"/>
        <end position="141"/>
    </location>
</feature>
<gene>
    <name evidence="2" type="ORF">GQN54_04950</name>
</gene>
<reference evidence="2 3" key="1">
    <citation type="submission" date="2019-12" db="EMBL/GenBank/DDBJ databases">
        <authorList>
            <person name="Zhao J."/>
        </authorList>
    </citation>
    <scope>NUCLEOTIDE SEQUENCE [LARGE SCALE GENOMIC DNA]</scope>
    <source>
        <strain evidence="2 3">S-15</strain>
    </source>
</reference>
<feature type="transmembrane region" description="Helical" evidence="1">
    <location>
        <begin position="35"/>
        <end position="54"/>
    </location>
</feature>
<name>A0A6N9NIY6_9FLAO</name>
<feature type="transmembrane region" description="Helical" evidence="1">
    <location>
        <begin position="90"/>
        <end position="110"/>
    </location>
</feature>
<accession>A0A6N9NIY6</accession>
<dbReference type="Proteomes" id="UP000470771">
    <property type="component" value="Unassembled WGS sequence"/>
</dbReference>
<evidence type="ECO:0000313" key="3">
    <source>
        <dbReference type="Proteomes" id="UP000470771"/>
    </source>
</evidence>
<evidence type="ECO:0000313" key="2">
    <source>
        <dbReference type="EMBL" id="NBG65451.1"/>
    </source>
</evidence>
<dbReference type="AlphaFoldDB" id="A0A6N9NIY6"/>
<organism evidence="2 3">
    <name type="scientific">Acidiluteibacter ferrifornacis</name>
    <dbReference type="NCBI Taxonomy" id="2692424"/>
    <lineage>
        <taxon>Bacteria</taxon>
        <taxon>Pseudomonadati</taxon>
        <taxon>Bacteroidota</taxon>
        <taxon>Flavobacteriia</taxon>
        <taxon>Flavobacteriales</taxon>
        <taxon>Cryomorphaceae</taxon>
        <taxon>Acidiluteibacter</taxon>
    </lineage>
</organism>
<keyword evidence="3" id="KW-1185">Reference proteome</keyword>
<dbReference type="EMBL" id="WWNE01000005">
    <property type="protein sequence ID" value="NBG65451.1"/>
    <property type="molecule type" value="Genomic_DNA"/>
</dbReference>
<feature type="transmembrane region" description="Helical" evidence="1">
    <location>
        <begin position="6"/>
        <end position="23"/>
    </location>
</feature>
<keyword evidence="1" id="KW-0812">Transmembrane</keyword>
<keyword evidence="1" id="KW-0472">Membrane</keyword>